<evidence type="ECO:0000313" key="2">
    <source>
        <dbReference type="EMBL" id="KAG2436576.1"/>
    </source>
</evidence>
<feature type="compositionally biased region" description="Low complexity" evidence="1">
    <location>
        <begin position="355"/>
        <end position="366"/>
    </location>
</feature>
<comment type="caution">
    <text evidence="2">The sequence shown here is derived from an EMBL/GenBank/DDBJ whole genome shotgun (WGS) entry which is preliminary data.</text>
</comment>
<feature type="compositionally biased region" description="Gly residues" evidence="1">
    <location>
        <begin position="62"/>
        <end position="72"/>
    </location>
</feature>
<proteinExistence type="predicted"/>
<protein>
    <submittedName>
        <fullName evidence="2">Uncharacterized protein</fullName>
    </submittedName>
</protein>
<name>A0A835T3B9_9CHLO</name>
<organism evidence="2 3">
    <name type="scientific">Chlamydomonas schloesseri</name>
    <dbReference type="NCBI Taxonomy" id="2026947"/>
    <lineage>
        <taxon>Eukaryota</taxon>
        <taxon>Viridiplantae</taxon>
        <taxon>Chlorophyta</taxon>
        <taxon>core chlorophytes</taxon>
        <taxon>Chlorophyceae</taxon>
        <taxon>CS clade</taxon>
        <taxon>Chlamydomonadales</taxon>
        <taxon>Chlamydomonadaceae</taxon>
        <taxon>Chlamydomonas</taxon>
    </lineage>
</organism>
<reference evidence="2" key="1">
    <citation type="journal article" date="2020" name="bioRxiv">
        <title>Comparative genomics of Chlamydomonas.</title>
        <authorList>
            <person name="Craig R.J."/>
            <person name="Hasan A.R."/>
            <person name="Ness R.W."/>
            <person name="Keightley P.D."/>
        </authorList>
    </citation>
    <scope>NUCLEOTIDE SEQUENCE</scope>
    <source>
        <strain evidence="2">CCAP 11/173</strain>
    </source>
</reference>
<feature type="compositionally biased region" description="Gly residues" evidence="1">
    <location>
        <begin position="252"/>
        <end position="261"/>
    </location>
</feature>
<dbReference type="EMBL" id="JAEHOD010000049">
    <property type="protein sequence ID" value="KAG2436576.1"/>
    <property type="molecule type" value="Genomic_DNA"/>
</dbReference>
<feature type="region of interest" description="Disordered" evidence="1">
    <location>
        <begin position="52"/>
        <end position="82"/>
    </location>
</feature>
<sequence length="682" mass="67462">MPHPAMTVYVTFNGAPAEDNTRSYSEQHGAKPIFFCRHDTLKGVVAGRLPSMAEEREEGEGGEGTGGIGGRGGEGKAGAEKAGHITEAVSAFGTGLSPGCSTSLTSAGPGQGQQQQQQQQQQPQGPPAASPSQRHLRQRHRAPYLPSWEISKSHLWLEVMAGLALVVEAEEEAEAAQAAAAATAAAAASAARAAHAHAPGSPHLPASPAQPHPQQPHAASRFRPGAGPHQLQIRTDLPPASPLQQRSHEGPAPGGGNASFSGGPGCASFGRNVSLSRFAVDSPCPLGLGSVPLTPLSTRQRLRHSLSVLSRLAAAAPAPAAALAPSVTAGGAVASAAAAGLRTVPEGSEVAHSPAAEASADGSADAGAGGGASGGGAAQGGDKDQERGQAGEGEGEGGKAEKEALAAAAAAMATSTIAAVVAAAADHLSIDDDDEVAAAVADEHAHEDEPHHHVAFAVGLAAATTTATAVASMGDLAISGISAAATAAASTAAAGLPAAAAAAAATTVVRHGPAAAALLIGPQAVATGSNMLVDRATSAIIKRVIQSTINAALGPGAASTVAGRVLRRRLRATMLGTSVMWFLFNLVGMQDSLLHLDFQHDMAHSIKTLLDLATSGPNFMENCRELLQISFAVLMGVAQRNGGAPGGGGGVGGGGDAGGAVGELVENMMRAASLGQQAGGGQ</sequence>
<feature type="region of interest" description="Disordered" evidence="1">
    <location>
        <begin position="192"/>
        <end position="261"/>
    </location>
</feature>
<gene>
    <name evidence="2" type="ORF">HYH02_011513</name>
</gene>
<accession>A0A835T3B9</accession>
<dbReference type="Proteomes" id="UP000613740">
    <property type="component" value="Unassembled WGS sequence"/>
</dbReference>
<feature type="compositionally biased region" description="Basic and acidic residues" evidence="1">
    <location>
        <begin position="73"/>
        <end position="82"/>
    </location>
</feature>
<feature type="compositionally biased region" description="Gly residues" evidence="1">
    <location>
        <begin position="367"/>
        <end position="379"/>
    </location>
</feature>
<feature type="region of interest" description="Disordered" evidence="1">
    <location>
        <begin position="97"/>
        <end position="140"/>
    </location>
</feature>
<feature type="region of interest" description="Disordered" evidence="1">
    <location>
        <begin position="348"/>
        <end position="402"/>
    </location>
</feature>
<evidence type="ECO:0000313" key="3">
    <source>
        <dbReference type="Proteomes" id="UP000613740"/>
    </source>
</evidence>
<feature type="compositionally biased region" description="Low complexity" evidence="1">
    <location>
        <begin position="192"/>
        <end position="207"/>
    </location>
</feature>
<keyword evidence="3" id="KW-1185">Reference proteome</keyword>
<dbReference type="AlphaFoldDB" id="A0A835T3B9"/>
<evidence type="ECO:0000256" key="1">
    <source>
        <dbReference type="SAM" id="MobiDB-lite"/>
    </source>
</evidence>
<dbReference type="OrthoDB" id="10633304at2759"/>
<feature type="compositionally biased region" description="Low complexity" evidence="1">
    <location>
        <begin position="106"/>
        <end position="123"/>
    </location>
</feature>